<dbReference type="SUPFAM" id="SSF53383">
    <property type="entry name" value="PLP-dependent transferases"/>
    <property type="match status" value="1"/>
</dbReference>
<dbReference type="InterPro" id="IPR015422">
    <property type="entry name" value="PyrdxlP-dep_Trfase_small"/>
</dbReference>
<reference evidence="2" key="1">
    <citation type="submission" date="2018-05" db="EMBL/GenBank/DDBJ databases">
        <authorList>
            <person name="Lanie J.A."/>
            <person name="Ng W.-L."/>
            <person name="Kazmierczak K.M."/>
            <person name="Andrzejewski T.M."/>
            <person name="Davidsen T.M."/>
            <person name="Wayne K.J."/>
            <person name="Tettelin H."/>
            <person name="Glass J.I."/>
            <person name="Rusch D."/>
            <person name="Podicherti R."/>
            <person name="Tsui H.-C.T."/>
            <person name="Winkler M.E."/>
        </authorList>
    </citation>
    <scope>NUCLEOTIDE SEQUENCE</scope>
</reference>
<evidence type="ECO:0000259" key="1">
    <source>
        <dbReference type="Pfam" id="PF00266"/>
    </source>
</evidence>
<dbReference type="EMBL" id="UINC01134889">
    <property type="protein sequence ID" value="SVD18705.1"/>
    <property type="molecule type" value="Genomic_DNA"/>
</dbReference>
<dbReference type="Pfam" id="PF00266">
    <property type="entry name" value="Aminotran_5"/>
    <property type="match status" value="1"/>
</dbReference>
<feature type="domain" description="Aminotransferase class V" evidence="1">
    <location>
        <begin position="49"/>
        <end position="169"/>
    </location>
</feature>
<protein>
    <recommendedName>
        <fullName evidence="1">Aminotransferase class V domain-containing protein</fullName>
    </recommendedName>
</protein>
<dbReference type="AlphaFoldDB" id="A0A382TA75"/>
<name>A0A382TA75_9ZZZZ</name>
<proteinExistence type="predicted"/>
<evidence type="ECO:0000313" key="2">
    <source>
        <dbReference type="EMBL" id="SVD18705.1"/>
    </source>
</evidence>
<accession>A0A382TA75</accession>
<dbReference type="Gene3D" id="3.40.640.10">
    <property type="entry name" value="Type I PLP-dependent aspartate aminotransferase-like (Major domain)"/>
    <property type="match status" value="1"/>
</dbReference>
<dbReference type="InterPro" id="IPR015421">
    <property type="entry name" value="PyrdxlP-dep_Trfase_major"/>
</dbReference>
<feature type="non-terminal residue" evidence="2">
    <location>
        <position position="169"/>
    </location>
</feature>
<dbReference type="Gene3D" id="3.90.1150.10">
    <property type="entry name" value="Aspartate Aminotransferase, domain 1"/>
    <property type="match status" value="1"/>
</dbReference>
<sequence length="169" mass="18723">VFDKSETLFPIRKNYVYLAHSAIGPMYGPAARAACDFVETHSEEGVLLRDRYGRALTTFRDRVATFFKVDVGDIAYVSNTAEGIGLIANGYPFEPGDQVISYVHEFPSNHYPWALQSERGVELILLSDVDPIGNLPIGAPRGWSMEELEAKTTERTRVVALSHVQFASG</sequence>
<feature type="non-terminal residue" evidence="2">
    <location>
        <position position="1"/>
    </location>
</feature>
<gene>
    <name evidence="2" type="ORF">METZ01_LOCUS371559</name>
</gene>
<organism evidence="2">
    <name type="scientific">marine metagenome</name>
    <dbReference type="NCBI Taxonomy" id="408172"/>
    <lineage>
        <taxon>unclassified sequences</taxon>
        <taxon>metagenomes</taxon>
        <taxon>ecological metagenomes</taxon>
    </lineage>
</organism>
<dbReference type="InterPro" id="IPR015424">
    <property type="entry name" value="PyrdxlP-dep_Trfase"/>
</dbReference>
<dbReference type="InterPro" id="IPR000192">
    <property type="entry name" value="Aminotrans_V_dom"/>
</dbReference>